<gene>
    <name evidence="1" type="ORF">Mal48_05850</name>
</gene>
<protein>
    <submittedName>
        <fullName evidence="1">Uncharacterized protein</fullName>
    </submittedName>
</protein>
<sequence>MRTLRRFLVMSRTRKFRIYATSPLEAASYALRSWATAYSLPRKPIEVFLDSDQIYGHFHNNDCLNLVLTVEPRKFPKLVRSCEQNIKRMIESGMNLSAPIETISESLQHNQFPTLFECESMCAYIRQIFSSFMFSLYQNFPAYSRLIPTLRAMEVDPEYFKIIRELRKIFCYTVENFIDRWGEATWDHFQSEVENLNEKNVFGFSDLRKRSRQNVALKNEFIVIWDSLANILDGTSNFDENFAYSVDTELHPPDAEAVIYRCNFNIDSVPHFYIGRSRCSTLRIWGHIRKANQATYSPVGSPFQRLLGQSDQLKSSRDWHLSSYNTSPGKICLIFSSDQLLQCFSSIEKCRANVEIEREEYWINSTKARNRTLGGCNIR</sequence>
<dbReference type="Proteomes" id="UP000315724">
    <property type="component" value="Chromosome"/>
</dbReference>
<dbReference type="EMBL" id="CP036267">
    <property type="protein sequence ID" value="QDT31352.1"/>
    <property type="molecule type" value="Genomic_DNA"/>
</dbReference>
<reference evidence="1 2" key="1">
    <citation type="submission" date="2019-02" db="EMBL/GenBank/DDBJ databases">
        <title>Deep-cultivation of Planctomycetes and their phenomic and genomic characterization uncovers novel biology.</title>
        <authorList>
            <person name="Wiegand S."/>
            <person name="Jogler M."/>
            <person name="Boedeker C."/>
            <person name="Pinto D."/>
            <person name="Vollmers J."/>
            <person name="Rivas-Marin E."/>
            <person name="Kohn T."/>
            <person name="Peeters S.H."/>
            <person name="Heuer A."/>
            <person name="Rast P."/>
            <person name="Oberbeckmann S."/>
            <person name="Bunk B."/>
            <person name="Jeske O."/>
            <person name="Meyerdierks A."/>
            <person name="Storesund J.E."/>
            <person name="Kallscheuer N."/>
            <person name="Luecker S."/>
            <person name="Lage O.M."/>
            <person name="Pohl T."/>
            <person name="Merkel B.J."/>
            <person name="Hornburger P."/>
            <person name="Mueller R.-W."/>
            <person name="Bruemmer F."/>
            <person name="Labrenz M."/>
            <person name="Spormann A.M."/>
            <person name="Op den Camp H."/>
            <person name="Overmann J."/>
            <person name="Amann R."/>
            <person name="Jetten M.S.M."/>
            <person name="Mascher T."/>
            <person name="Medema M.H."/>
            <person name="Devos D.P."/>
            <person name="Kaster A.-K."/>
            <person name="Ovreas L."/>
            <person name="Rohde M."/>
            <person name="Galperin M.Y."/>
            <person name="Jogler C."/>
        </authorList>
    </citation>
    <scope>NUCLEOTIDE SEQUENCE [LARGE SCALE GENOMIC DNA]</scope>
    <source>
        <strain evidence="1 2">Mal48</strain>
    </source>
</reference>
<evidence type="ECO:0000313" key="2">
    <source>
        <dbReference type="Proteomes" id="UP000315724"/>
    </source>
</evidence>
<name>A0A517QI91_9PLAN</name>
<proteinExistence type="predicted"/>
<evidence type="ECO:0000313" key="1">
    <source>
        <dbReference type="EMBL" id="QDT31352.1"/>
    </source>
</evidence>
<accession>A0A517QI91</accession>
<dbReference type="KEGG" id="tpol:Mal48_05850"/>
<keyword evidence="2" id="KW-1185">Reference proteome</keyword>
<organism evidence="1 2">
    <name type="scientific">Thalassoglobus polymorphus</name>
    <dbReference type="NCBI Taxonomy" id="2527994"/>
    <lineage>
        <taxon>Bacteria</taxon>
        <taxon>Pseudomonadati</taxon>
        <taxon>Planctomycetota</taxon>
        <taxon>Planctomycetia</taxon>
        <taxon>Planctomycetales</taxon>
        <taxon>Planctomycetaceae</taxon>
        <taxon>Thalassoglobus</taxon>
    </lineage>
</organism>
<dbReference type="AlphaFoldDB" id="A0A517QI91"/>